<proteinExistence type="predicted"/>
<evidence type="ECO:0000313" key="2">
    <source>
        <dbReference type="Proteomes" id="UP000667802"/>
    </source>
</evidence>
<dbReference type="AlphaFoldDB" id="A0AAP5IBB6"/>
<protein>
    <submittedName>
        <fullName evidence="1">Uncharacterized protein</fullName>
    </submittedName>
</protein>
<keyword evidence="2" id="KW-1185">Reference proteome</keyword>
<gene>
    <name evidence="1" type="ORF">G7B40_020690</name>
</gene>
<comment type="caution">
    <text evidence="1">The sequence shown here is derived from an EMBL/GenBank/DDBJ whole genome shotgun (WGS) entry which is preliminary data.</text>
</comment>
<name>A0AAP5IBB6_9CYAN</name>
<dbReference type="Proteomes" id="UP000667802">
    <property type="component" value="Unassembled WGS sequence"/>
</dbReference>
<reference evidence="2" key="1">
    <citation type="journal article" date="2021" name="Science">
        <title>Hunting the eagle killer: A cyanobacterial neurotoxin causes vacuolar myelinopathy.</title>
        <authorList>
            <person name="Breinlinger S."/>
            <person name="Phillips T.J."/>
            <person name="Haram B.N."/>
            <person name="Mares J."/>
            <person name="Martinez Yerena J.A."/>
            <person name="Hrouzek P."/>
            <person name="Sobotka R."/>
            <person name="Henderson W.M."/>
            <person name="Schmieder P."/>
            <person name="Williams S.M."/>
            <person name="Lauderdale J.D."/>
            <person name="Wilde H.D."/>
            <person name="Gerrin W."/>
            <person name="Kust A."/>
            <person name="Washington J.W."/>
            <person name="Wagner C."/>
            <person name="Geier B."/>
            <person name="Liebeke M."/>
            <person name="Enke H."/>
            <person name="Niedermeyer T.H.J."/>
            <person name="Wilde S.B."/>
        </authorList>
    </citation>
    <scope>NUCLEOTIDE SEQUENCE [LARGE SCALE GENOMIC DNA]</scope>
    <source>
        <strain evidence="2">Thurmond2011</strain>
    </source>
</reference>
<dbReference type="EMBL" id="JAALHA020000010">
    <property type="protein sequence ID" value="MDR9896967.1"/>
    <property type="molecule type" value="Genomic_DNA"/>
</dbReference>
<sequence length="54" mass="6095">MKAEGTHKLRKDVFVSPCIGSPNKFIFGKLDNVELFSKIFFTSIEAVSRKFSAK</sequence>
<accession>A0AAP5IBB6</accession>
<evidence type="ECO:0000313" key="1">
    <source>
        <dbReference type="EMBL" id="MDR9896967.1"/>
    </source>
</evidence>
<organism evidence="1 2">
    <name type="scientific">Aetokthonos hydrillicola Thurmond2011</name>
    <dbReference type="NCBI Taxonomy" id="2712845"/>
    <lineage>
        <taxon>Bacteria</taxon>
        <taxon>Bacillati</taxon>
        <taxon>Cyanobacteriota</taxon>
        <taxon>Cyanophyceae</taxon>
        <taxon>Nostocales</taxon>
        <taxon>Hapalosiphonaceae</taxon>
        <taxon>Aetokthonos</taxon>
    </lineage>
</organism>